<evidence type="ECO:0000256" key="4">
    <source>
        <dbReference type="ARBA" id="ARBA00023163"/>
    </source>
</evidence>
<evidence type="ECO:0000256" key="3">
    <source>
        <dbReference type="ARBA" id="ARBA00023125"/>
    </source>
</evidence>
<reference evidence="6" key="2">
    <citation type="journal article" date="2014" name="FEMS Microbiol. Lett.">
        <title>Evidence for horizontal gene transfer, gene duplication and genetic variation as driving forces of the diversity of haemolytic phenotypes in Photobacterium damselae subsp. damselae.</title>
        <authorList>
            <person name="Rivas A.J."/>
            <person name="Labella A.M."/>
            <person name="Borrego J.J."/>
            <person name="Lemos M.L."/>
            <person name="Osorio C.R."/>
        </authorList>
    </citation>
    <scope>NUCLEOTIDE SEQUENCE</scope>
    <source>
        <strain evidence="6">LD07</strain>
    </source>
</reference>
<dbReference type="PROSITE" id="PS50931">
    <property type="entry name" value="HTH_LYSR"/>
    <property type="match status" value="1"/>
</dbReference>
<dbReference type="GO" id="GO:0003700">
    <property type="term" value="F:DNA-binding transcription factor activity"/>
    <property type="evidence" value="ECO:0007669"/>
    <property type="project" value="InterPro"/>
</dbReference>
<dbReference type="PANTHER" id="PTHR30537:SF30">
    <property type="entry name" value="TRANSCRIPTIONAL REGULATOR-RELATED"/>
    <property type="match status" value="1"/>
</dbReference>
<dbReference type="Pfam" id="PF03466">
    <property type="entry name" value="LysR_substrate"/>
    <property type="match status" value="1"/>
</dbReference>
<keyword evidence="4" id="KW-0804">Transcription</keyword>
<feature type="domain" description="HTH lysR-type" evidence="5">
    <location>
        <begin position="1"/>
        <end position="58"/>
    </location>
</feature>
<evidence type="ECO:0000256" key="1">
    <source>
        <dbReference type="ARBA" id="ARBA00009437"/>
    </source>
</evidence>
<dbReference type="PANTHER" id="PTHR30537">
    <property type="entry name" value="HTH-TYPE TRANSCRIPTIONAL REGULATOR"/>
    <property type="match status" value="1"/>
</dbReference>
<dbReference type="SUPFAM" id="SSF46785">
    <property type="entry name" value="Winged helix' DNA-binding domain"/>
    <property type="match status" value="1"/>
</dbReference>
<dbReference type="GO" id="GO:0006351">
    <property type="term" value="P:DNA-templated transcription"/>
    <property type="evidence" value="ECO:0007669"/>
    <property type="project" value="TreeGrafter"/>
</dbReference>
<proteinExistence type="inferred from homology"/>
<dbReference type="InterPro" id="IPR005119">
    <property type="entry name" value="LysR_subst-bd"/>
</dbReference>
<reference evidence="6" key="1">
    <citation type="submission" date="2013-12" db="EMBL/GenBank/DDBJ databases">
        <authorList>
            <person name="Rivas A."/>
            <person name="Lemos M."/>
            <person name="Osorio C."/>
        </authorList>
    </citation>
    <scope>NUCLEOTIDE SEQUENCE</scope>
    <source>
        <strain evidence="6">LD07</strain>
    </source>
</reference>
<dbReference type="InterPro" id="IPR036390">
    <property type="entry name" value="WH_DNA-bd_sf"/>
</dbReference>
<dbReference type="Pfam" id="PF00126">
    <property type="entry name" value="HTH_1"/>
    <property type="match status" value="1"/>
</dbReference>
<sequence length="300" mass="34235">MHLIYLQTFLAVAEKKSFTLAAKELGVSKGLVSRHIKNLEDSCNAKLFYRTTRSIQLTEIGEELHIKAKEIQAIAVEAKTRVRDMTQELSGSLKVTAPFELGAMLCRHVIPSYKKSYPEISLELNFGPTAKKIEIGDFDIALRAYNELPNDVVAKGLGFIRNVLVCSYNYARNNKHININNLEKYNFILNGQNSKWNELQLFSKINNINDIKQVEGNVSANTYHSLLELALQDLGIVSVPYYQVKELIDSNKIVHLLPEWSIKTHKLYLVYAQRRVIPKKMSLFNSAVTEWLSTDNQYLL</sequence>
<comment type="similarity">
    <text evidence="1">Belongs to the LysR transcriptional regulatory family.</text>
</comment>
<dbReference type="SUPFAM" id="SSF53850">
    <property type="entry name" value="Periplasmic binding protein-like II"/>
    <property type="match status" value="1"/>
</dbReference>
<keyword evidence="3" id="KW-0238">DNA-binding</keyword>
<dbReference type="FunFam" id="1.10.10.10:FF:000001">
    <property type="entry name" value="LysR family transcriptional regulator"/>
    <property type="match status" value="1"/>
</dbReference>
<dbReference type="Gene3D" id="3.40.190.290">
    <property type="match status" value="1"/>
</dbReference>
<keyword evidence="2" id="KW-0805">Transcription regulation</keyword>
<dbReference type="GO" id="GO:0043565">
    <property type="term" value="F:sequence-specific DNA binding"/>
    <property type="evidence" value="ECO:0007669"/>
    <property type="project" value="TreeGrafter"/>
</dbReference>
<dbReference type="InterPro" id="IPR000847">
    <property type="entry name" value="LysR_HTH_N"/>
</dbReference>
<dbReference type="InterPro" id="IPR058163">
    <property type="entry name" value="LysR-type_TF_proteobact-type"/>
</dbReference>
<accession>W8QM60</accession>
<evidence type="ECO:0000313" key="6">
    <source>
        <dbReference type="EMBL" id="AHL64183.1"/>
    </source>
</evidence>
<protein>
    <submittedName>
        <fullName evidence="6">LysR</fullName>
    </submittedName>
</protein>
<evidence type="ECO:0000259" key="5">
    <source>
        <dbReference type="PROSITE" id="PS50931"/>
    </source>
</evidence>
<name>W8QM60_PHODD</name>
<dbReference type="Gene3D" id="1.10.10.10">
    <property type="entry name" value="Winged helix-like DNA-binding domain superfamily/Winged helix DNA-binding domain"/>
    <property type="match status" value="1"/>
</dbReference>
<organism evidence="6">
    <name type="scientific">Photobacterium damselae subsp. damselae</name>
    <name type="common">Listonella damsela</name>
    <dbReference type="NCBI Taxonomy" id="85581"/>
    <lineage>
        <taxon>Bacteria</taxon>
        <taxon>Pseudomonadati</taxon>
        <taxon>Pseudomonadota</taxon>
        <taxon>Gammaproteobacteria</taxon>
        <taxon>Vibrionales</taxon>
        <taxon>Vibrionaceae</taxon>
        <taxon>Photobacterium</taxon>
    </lineage>
</organism>
<evidence type="ECO:0000256" key="2">
    <source>
        <dbReference type="ARBA" id="ARBA00023015"/>
    </source>
</evidence>
<dbReference type="EMBL" id="KF984032">
    <property type="protein sequence ID" value="AHL64183.1"/>
    <property type="molecule type" value="Genomic_DNA"/>
</dbReference>
<dbReference type="InterPro" id="IPR036388">
    <property type="entry name" value="WH-like_DNA-bd_sf"/>
</dbReference>
<dbReference type="AlphaFoldDB" id="W8QM60"/>